<accession>A0A1C3NV12</accession>
<dbReference type="Proteomes" id="UP000199013">
    <property type="component" value="Unassembled WGS sequence"/>
</dbReference>
<dbReference type="AlphaFoldDB" id="A0A1C3NV12"/>
<reference evidence="2" key="1">
    <citation type="submission" date="2016-02" db="EMBL/GenBank/DDBJ databases">
        <authorList>
            <person name="Wibberg D."/>
        </authorList>
    </citation>
    <scope>NUCLEOTIDE SEQUENCE [LARGE SCALE GENOMIC DNA]</scope>
</reference>
<evidence type="ECO:0000313" key="1">
    <source>
        <dbReference type="EMBL" id="SBW19221.1"/>
    </source>
</evidence>
<dbReference type="EMBL" id="FLUV01000445">
    <property type="protein sequence ID" value="SBW19221.1"/>
    <property type="molecule type" value="Genomic_DNA"/>
</dbReference>
<name>A0A1C3NV12_9ACTN</name>
<evidence type="ECO:0000313" key="2">
    <source>
        <dbReference type="Proteomes" id="UP000199013"/>
    </source>
</evidence>
<keyword evidence="2" id="KW-1185">Reference proteome</keyword>
<protein>
    <submittedName>
        <fullName evidence="1">Uncharacterized protein</fullName>
    </submittedName>
</protein>
<organism evidence="1 2">
    <name type="scientific">Candidatus Protofrankia californiensis</name>
    <dbReference type="NCBI Taxonomy" id="1839754"/>
    <lineage>
        <taxon>Bacteria</taxon>
        <taxon>Bacillati</taxon>
        <taxon>Actinomycetota</taxon>
        <taxon>Actinomycetes</taxon>
        <taxon>Frankiales</taxon>
        <taxon>Frankiaceae</taxon>
        <taxon>Protofrankia</taxon>
    </lineage>
</organism>
<gene>
    <name evidence="1" type="ORF">FDG2_1067</name>
</gene>
<proteinExistence type="predicted"/>
<sequence length="84" mass="8647">MAKAFAGIADAGLTGEVIVVHDGSVDASISVARSAGRPGGRRTCAGRIATRLRKRLPDRIRGGAGVLPGRWHTTSCTTSSRCAT</sequence>